<organism evidence="1 2">
    <name type="scientific">Athelia psychrophila</name>
    <dbReference type="NCBI Taxonomy" id="1759441"/>
    <lineage>
        <taxon>Eukaryota</taxon>
        <taxon>Fungi</taxon>
        <taxon>Dikarya</taxon>
        <taxon>Basidiomycota</taxon>
        <taxon>Agaricomycotina</taxon>
        <taxon>Agaricomycetes</taxon>
        <taxon>Agaricomycetidae</taxon>
        <taxon>Atheliales</taxon>
        <taxon>Atheliaceae</taxon>
        <taxon>Athelia</taxon>
    </lineage>
</organism>
<keyword evidence="2" id="KW-1185">Reference proteome</keyword>
<name>A0A165X0K1_9AGAM</name>
<accession>A0A165X0K1</accession>
<dbReference type="EMBL" id="KV417731">
    <property type="protein sequence ID" value="KZP08078.1"/>
    <property type="molecule type" value="Genomic_DNA"/>
</dbReference>
<protein>
    <submittedName>
        <fullName evidence="1">Uncharacterized protein</fullName>
    </submittedName>
</protein>
<gene>
    <name evidence="1" type="ORF">FIBSPDRAFT_939154</name>
</gene>
<sequence>MYLFPCGSTLDSPRPSRTLDMVVASVSLMMHRRKQCPVRSPIILARNATPKYHRKRRAFKPVPSTLHHTYTECQYSATMESLGSPTPRPLAYIPSIPIFDPLEFDRSLPPSKYTLVKTEDLRNMYMEVGRVQAYLHNLINHGDDAPSLAIDDSKQAKPAAVERVPPEILSMIFEEVVPPQTDDEDPRETHRLAEVLLPGQICRSWREAAIATPSLWSSLYFSFSLPKKSVEKMVDIATTCISRAKNYPLSVCLGASWNTELAPYRPIITVLLAHSHQWDSFFINSGMGLVKNAHKEIQDATGRLPMLRRLNVDYGNIEQWGSFDTFLISPKLRIVDLWNHGVQNWHEIGQFPLLPWRQLQQINFTGRAMDALELLRMSPSLQVFKTCLFVRSERLRPVHHASLRELSVESDAASDFFGAVTLPALVSLSYKSESQAFPGVAVTSFVQRSTIEQSIHTFSLTLGESQGTFLAPSSEISDCLAHMPGLSQLSLQDRNKRYTDTGTFHSGDISSICELLIPILPKLERFSITGPPQMSCVYLVIMVGSRWRHMVGSGPVRIQSVEVNYSEPCAHAKSSMTHIPAHIESRESGRALALLRQYRSEGLRVVGSPVDEDECIECIKELGYDAFGPYED</sequence>
<dbReference type="SUPFAM" id="SSF52047">
    <property type="entry name" value="RNI-like"/>
    <property type="match status" value="1"/>
</dbReference>
<evidence type="ECO:0000313" key="1">
    <source>
        <dbReference type="EMBL" id="KZP08078.1"/>
    </source>
</evidence>
<evidence type="ECO:0000313" key="2">
    <source>
        <dbReference type="Proteomes" id="UP000076532"/>
    </source>
</evidence>
<dbReference type="AlphaFoldDB" id="A0A165X0K1"/>
<reference evidence="1 2" key="1">
    <citation type="journal article" date="2016" name="Mol. Biol. Evol.">
        <title>Comparative Genomics of Early-Diverging Mushroom-Forming Fungi Provides Insights into the Origins of Lignocellulose Decay Capabilities.</title>
        <authorList>
            <person name="Nagy L.G."/>
            <person name="Riley R."/>
            <person name="Tritt A."/>
            <person name="Adam C."/>
            <person name="Daum C."/>
            <person name="Floudas D."/>
            <person name="Sun H."/>
            <person name="Yadav J.S."/>
            <person name="Pangilinan J."/>
            <person name="Larsson K.H."/>
            <person name="Matsuura K."/>
            <person name="Barry K."/>
            <person name="Labutti K."/>
            <person name="Kuo R."/>
            <person name="Ohm R.A."/>
            <person name="Bhattacharya S.S."/>
            <person name="Shirouzu T."/>
            <person name="Yoshinaga Y."/>
            <person name="Martin F.M."/>
            <person name="Grigoriev I.V."/>
            <person name="Hibbett D.S."/>
        </authorList>
    </citation>
    <scope>NUCLEOTIDE SEQUENCE [LARGE SCALE GENOMIC DNA]</scope>
    <source>
        <strain evidence="1 2">CBS 109695</strain>
    </source>
</reference>
<dbReference type="OrthoDB" id="3365698at2759"/>
<dbReference type="Proteomes" id="UP000076532">
    <property type="component" value="Unassembled WGS sequence"/>
</dbReference>
<proteinExistence type="predicted"/>